<comment type="caution">
    <text evidence="1">The sequence shown here is derived from an EMBL/GenBank/DDBJ whole genome shotgun (WGS) entry which is preliminary data.</text>
</comment>
<proteinExistence type="predicted"/>
<name>A0ACC2B838_DIPCM</name>
<reference evidence="2" key="1">
    <citation type="journal article" date="2024" name="Proc. Natl. Acad. Sci. U.S.A.">
        <title>Extraordinary preservation of gene collinearity over three hundred million years revealed in homosporous lycophytes.</title>
        <authorList>
            <person name="Li C."/>
            <person name="Wickell D."/>
            <person name="Kuo L.Y."/>
            <person name="Chen X."/>
            <person name="Nie B."/>
            <person name="Liao X."/>
            <person name="Peng D."/>
            <person name="Ji J."/>
            <person name="Jenkins J."/>
            <person name="Williams M."/>
            <person name="Shu S."/>
            <person name="Plott C."/>
            <person name="Barry K."/>
            <person name="Rajasekar S."/>
            <person name="Grimwood J."/>
            <person name="Han X."/>
            <person name="Sun S."/>
            <person name="Hou Z."/>
            <person name="He W."/>
            <person name="Dai G."/>
            <person name="Sun C."/>
            <person name="Schmutz J."/>
            <person name="Leebens-Mack J.H."/>
            <person name="Li F.W."/>
            <person name="Wang L."/>
        </authorList>
    </citation>
    <scope>NUCLEOTIDE SEQUENCE [LARGE SCALE GENOMIC DNA]</scope>
    <source>
        <strain evidence="2">cv. PW_Plant_1</strain>
    </source>
</reference>
<organism evidence="1 2">
    <name type="scientific">Diphasiastrum complanatum</name>
    <name type="common">Issler's clubmoss</name>
    <name type="synonym">Lycopodium complanatum</name>
    <dbReference type="NCBI Taxonomy" id="34168"/>
    <lineage>
        <taxon>Eukaryota</taxon>
        <taxon>Viridiplantae</taxon>
        <taxon>Streptophyta</taxon>
        <taxon>Embryophyta</taxon>
        <taxon>Tracheophyta</taxon>
        <taxon>Lycopodiopsida</taxon>
        <taxon>Lycopodiales</taxon>
        <taxon>Lycopodiaceae</taxon>
        <taxon>Lycopodioideae</taxon>
        <taxon>Diphasiastrum</taxon>
    </lineage>
</organism>
<gene>
    <name evidence="1" type="ORF">O6H91_17G054400</name>
</gene>
<protein>
    <submittedName>
        <fullName evidence="1">Uncharacterized protein</fullName>
    </submittedName>
</protein>
<accession>A0ACC2B838</accession>
<evidence type="ECO:0000313" key="2">
    <source>
        <dbReference type="Proteomes" id="UP001162992"/>
    </source>
</evidence>
<evidence type="ECO:0000313" key="1">
    <source>
        <dbReference type="EMBL" id="KAJ7525519.1"/>
    </source>
</evidence>
<sequence length="442" mass="51256">MPTYEKKIKSLEKRNEELQTDNKNLSERLQQQWKEGQNKEVKQSVDFDFVKQLLTMRLDTLHCQHEAGDLAQKCRHLESDLEQACSAFNVANEHILSLTSEKNTIILDLEHITYQLEEYLHASEWKRAAEQKDWEIQKKQLEENLLGKERREQEICASYREELELEVKGALMEAGLDEERQKAIRRTLENEAVDCRARLTALEQTSSEAELRHLDAAAALSRECEGLRKELKDLKNENKASRDLLSKAQKEVASQHADIERLCADLCEALRKSQKSDKQAEKYRDDNDELQKKLQRLNGEVTVLEAFRERYRADQIRQLEELQGLWDIEKDALLRSQGKSFQEIKKDMVHRLQQLKMKQRHSQKQLAKLIIENGQLLLRLRECEAQLAVFQNARLGVNKNCQVNEAASLGTKLCASFSNHSWLENEMAALANRQSTFLGSSS</sequence>
<dbReference type="EMBL" id="CM055108">
    <property type="protein sequence ID" value="KAJ7525519.1"/>
    <property type="molecule type" value="Genomic_DNA"/>
</dbReference>
<dbReference type="Proteomes" id="UP001162992">
    <property type="component" value="Chromosome 17"/>
</dbReference>
<keyword evidence="2" id="KW-1185">Reference proteome</keyword>